<protein>
    <submittedName>
        <fullName evidence="1">Uncharacterized protein</fullName>
    </submittedName>
</protein>
<dbReference type="EMBL" id="QJKB01000002">
    <property type="protein sequence ID" value="PXX45327.1"/>
    <property type="molecule type" value="Genomic_DNA"/>
</dbReference>
<gene>
    <name evidence="1" type="ORF">DFR42_102555</name>
</gene>
<keyword evidence="2" id="KW-1185">Reference proteome</keyword>
<organism evidence="1 2">
    <name type="scientific">Undibacterium pigrum</name>
    <dbReference type="NCBI Taxonomy" id="401470"/>
    <lineage>
        <taxon>Bacteria</taxon>
        <taxon>Pseudomonadati</taxon>
        <taxon>Pseudomonadota</taxon>
        <taxon>Betaproteobacteria</taxon>
        <taxon>Burkholderiales</taxon>
        <taxon>Oxalobacteraceae</taxon>
        <taxon>Undibacterium</taxon>
    </lineage>
</organism>
<dbReference type="AlphaFoldDB" id="A0A318JB92"/>
<accession>A0A318JB92</accession>
<proteinExistence type="predicted"/>
<name>A0A318JB92_9BURK</name>
<sequence>MKKTGITIPETASGSLGVQTTPQTEIRVLKDEEILSVAGGPEVDIEVGGG</sequence>
<comment type="caution">
    <text evidence="1">The sequence shown here is derived from an EMBL/GenBank/DDBJ whole genome shotgun (WGS) entry which is preliminary data.</text>
</comment>
<dbReference type="Proteomes" id="UP000247792">
    <property type="component" value="Unassembled WGS sequence"/>
</dbReference>
<evidence type="ECO:0000313" key="2">
    <source>
        <dbReference type="Proteomes" id="UP000247792"/>
    </source>
</evidence>
<reference evidence="1 2" key="1">
    <citation type="submission" date="2018-05" db="EMBL/GenBank/DDBJ databases">
        <title>Genomic Encyclopedia of Type Strains, Phase IV (KMG-IV): sequencing the most valuable type-strain genomes for metagenomic binning, comparative biology and taxonomic classification.</title>
        <authorList>
            <person name="Goeker M."/>
        </authorList>
    </citation>
    <scope>NUCLEOTIDE SEQUENCE [LARGE SCALE GENOMIC DNA]</scope>
    <source>
        <strain evidence="1 2">DSM 19792</strain>
    </source>
</reference>
<dbReference type="RefSeq" id="WP_170133471.1">
    <property type="nucleotide sequence ID" value="NZ_QJKB01000002.1"/>
</dbReference>
<evidence type="ECO:0000313" key="1">
    <source>
        <dbReference type="EMBL" id="PXX45327.1"/>
    </source>
</evidence>